<name>A0A2T4YZ84_9HYPH</name>
<evidence type="ECO:0000256" key="11">
    <source>
        <dbReference type="SAM" id="MobiDB-lite"/>
    </source>
</evidence>
<evidence type="ECO:0000256" key="7">
    <source>
        <dbReference type="ARBA" id="ARBA00022779"/>
    </source>
</evidence>
<evidence type="ECO:0000256" key="2">
    <source>
        <dbReference type="ARBA" id="ARBA00004162"/>
    </source>
</evidence>
<evidence type="ECO:0000256" key="6">
    <source>
        <dbReference type="ARBA" id="ARBA00022692"/>
    </source>
</evidence>
<keyword evidence="6 10" id="KW-0812">Transmembrane</keyword>
<organism evidence="12 13">
    <name type="scientific">Phreatobacter oligotrophus</name>
    <dbReference type="NCBI Taxonomy" id="1122261"/>
    <lineage>
        <taxon>Bacteria</taxon>
        <taxon>Pseudomonadati</taxon>
        <taxon>Pseudomonadota</taxon>
        <taxon>Alphaproteobacteria</taxon>
        <taxon>Hyphomicrobiales</taxon>
        <taxon>Phreatobacteraceae</taxon>
        <taxon>Phreatobacter</taxon>
    </lineage>
</organism>
<dbReference type="AlphaFoldDB" id="A0A2T4YZ84"/>
<evidence type="ECO:0000256" key="1">
    <source>
        <dbReference type="ARBA" id="ARBA00002254"/>
    </source>
</evidence>
<evidence type="ECO:0000256" key="10">
    <source>
        <dbReference type="RuleBase" id="RU364125"/>
    </source>
</evidence>
<feature type="transmembrane region" description="Helical" evidence="10">
    <location>
        <begin position="30"/>
        <end position="52"/>
    </location>
</feature>
<evidence type="ECO:0000313" key="12">
    <source>
        <dbReference type="EMBL" id="PTM52260.1"/>
    </source>
</evidence>
<keyword evidence="12" id="KW-0966">Cell projection</keyword>
<evidence type="ECO:0000256" key="9">
    <source>
        <dbReference type="ARBA" id="ARBA00023136"/>
    </source>
</evidence>
<keyword evidence="12" id="KW-0282">Flagellum</keyword>
<comment type="function">
    <text evidence="1 10">Controls the rotational direction of flagella during chemotaxis.</text>
</comment>
<accession>A0A2T4YZ84</accession>
<dbReference type="GO" id="GO:0006935">
    <property type="term" value="P:chemotaxis"/>
    <property type="evidence" value="ECO:0007669"/>
    <property type="project" value="UniProtKB-KW"/>
</dbReference>
<reference evidence="12 13" key="1">
    <citation type="submission" date="2018-04" db="EMBL/GenBank/DDBJ databases">
        <title>Genomic Encyclopedia of Archaeal and Bacterial Type Strains, Phase II (KMG-II): from individual species to whole genera.</title>
        <authorList>
            <person name="Goeker M."/>
        </authorList>
    </citation>
    <scope>NUCLEOTIDE SEQUENCE [LARGE SCALE GENOMIC DNA]</scope>
    <source>
        <strain evidence="12 13">DSM 25521</strain>
    </source>
</reference>
<comment type="caution">
    <text evidence="12">The sequence shown here is derived from an EMBL/GenBank/DDBJ whole genome shotgun (WGS) entry which is preliminary data.</text>
</comment>
<dbReference type="Pfam" id="PF03748">
    <property type="entry name" value="FliL"/>
    <property type="match status" value="1"/>
</dbReference>
<evidence type="ECO:0000256" key="4">
    <source>
        <dbReference type="ARBA" id="ARBA00022475"/>
    </source>
</evidence>
<feature type="compositionally biased region" description="Acidic residues" evidence="11">
    <location>
        <begin position="11"/>
        <end position="20"/>
    </location>
</feature>
<keyword evidence="12" id="KW-0969">Cilium</keyword>
<keyword evidence="7 10" id="KW-0283">Flagellar rotation</keyword>
<feature type="region of interest" description="Disordered" evidence="11">
    <location>
        <begin position="1"/>
        <end position="26"/>
    </location>
</feature>
<keyword evidence="5 10" id="KW-0145">Chemotaxis</keyword>
<keyword evidence="9 10" id="KW-0472">Membrane</keyword>
<dbReference type="NCBIfam" id="NF009420">
    <property type="entry name" value="PRK12785.1"/>
    <property type="match status" value="1"/>
</dbReference>
<keyword evidence="13" id="KW-1185">Reference proteome</keyword>
<dbReference type="PANTHER" id="PTHR35091">
    <property type="entry name" value="FLAGELLAR PROTEIN FLIL"/>
    <property type="match status" value="1"/>
</dbReference>
<keyword evidence="10" id="KW-0997">Cell inner membrane</keyword>
<sequence>MAKKPKKAEGEAEDGEEGEAPAEGGGKKKLIMMGGAAVLVLALGGGGWFFFLRKKPQQVAAPAPVEVAKPVAFVDLPDMTVNLSVGQDRPQYLRVKVALEVSDTKVADQIKPIMPRVVDAFQLYLREMRPSDIEGSAGIFRLRDELTRRVNTAVHPARVNAVLFREIVVQ</sequence>
<dbReference type="GO" id="GO:0071978">
    <property type="term" value="P:bacterial-type flagellum-dependent swarming motility"/>
    <property type="evidence" value="ECO:0007669"/>
    <property type="project" value="TreeGrafter"/>
</dbReference>
<dbReference type="GO" id="GO:0005886">
    <property type="term" value="C:plasma membrane"/>
    <property type="evidence" value="ECO:0007669"/>
    <property type="project" value="UniProtKB-SubCell"/>
</dbReference>
<gene>
    <name evidence="12" type="ORF">C8P69_10860</name>
</gene>
<evidence type="ECO:0000256" key="3">
    <source>
        <dbReference type="ARBA" id="ARBA00008281"/>
    </source>
</evidence>
<evidence type="ECO:0000256" key="8">
    <source>
        <dbReference type="ARBA" id="ARBA00022989"/>
    </source>
</evidence>
<keyword evidence="4" id="KW-1003">Cell membrane</keyword>
<comment type="similarity">
    <text evidence="3 10">Belongs to the FliL family.</text>
</comment>
<dbReference type="RefSeq" id="WP_108178650.1">
    <property type="nucleotide sequence ID" value="NZ_PZZL01000008.1"/>
</dbReference>
<dbReference type="PANTHER" id="PTHR35091:SF2">
    <property type="entry name" value="FLAGELLAR PROTEIN FLIL"/>
    <property type="match status" value="1"/>
</dbReference>
<dbReference type="InterPro" id="IPR005503">
    <property type="entry name" value="FliL"/>
</dbReference>
<dbReference type="OrthoDB" id="7304620at2"/>
<dbReference type="EMBL" id="PZZL01000008">
    <property type="protein sequence ID" value="PTM52260.1"/>
    <property type="molecule type" value="Genomic_DNA"/>
</dbReference>
<protein>
    <recommendedName>
        <fullName evidence="10">Flagellar protein FliL</fullName>
    </recommendedName>
</protein>
<evidence type="ECO:0000313" key="13">
    <source>
        <dbReference type="Proteomes" id="UP000241808"/>
    </source>
</evidence>
<evidence type="ECO:0000256" key="5">
    <source>
        <dbReference type="ARBA" id="ARBA00022500"/>
    </source>
</evidence>
<dbReference type="GO" id="GO:0009425">
    <property type="term" value="C:bacterial-type flagellum basal body"/>
    <property type="evidence" value="ECO:0007669"/>
    <property type="project" value="InterPro"/>
</dbReference>
<comment type="subcellular location">
    <subcellularLocation>
        <location evidence="10">Cell inner membrane</location>
    </subcellularLocation>
    <subcellularLocation>
        <location evidence="2">Cell membrane</location>
        <topology evidence="2">Single-pass membrane protein</topology>
    </subcellularLocation>
</comment>
<dbReference type="Proteomes" id="UP000241808">
    <property type="component" value="Unassembled WGS sequence"/>
</dbReference>
<keyword evidence="8 10" id="KW-1133">Transmembrane helix</keyword>
<proteinExistence type="inferred from homology"/>